<dbReference type="SFLD" id="SFLDG01019">
    <property type="entry name" value="Terpene_Cyclase_Like_1_C_Termi"/>
    <property type="match status" value="1"/>
</dbReference>
<dbReference type="InterPro" id="IPR008949">
    <property type="entry name" value="Isoprenoid_synthase_dom_sf"/>
</dbReference>
<feature type="domain" description="Terpene synthase N-terminal" evidence="4">
    <location>
        <begin position="3"/>
        <end position="86"/>
    </location>
</feature>
<evidence type="ECO:0000256" key="3">
    <source>
        <dbReference type="ARBA" id="ARBA00022842"/>
    </source>
</evidence>
<dbReference type="AlphaFoldDB" id="A0A7J6VE50"/>
<dbReference type="InterPro" id="IPR044814">
    <property type="entry name" value="Terpene_cyclase_plant_C1"/>
</dbReference>
<dbReference type="InterPro" id="IPR034741">
    <property type="entry name" value="Terpene_cyclase-like_1_C"/>
</dbReference>
<dbReference type="GO" id="GO:0016102">
    <property type="term" value="P:diterpenoid biosynthetic process"/>
    <property type="evidence" value="ECO:0007669"/>
    <property type="project" value="InterPro"/>
</dbReference>
<dbReference type="EMBL" id="JABWDY010034066">
    <property type="protein sequence ID" value="KAF5182971.1"/>
    <property type="molecule type" value="Genomic_DNA"/>
</dbReference>
<dbReference type="GO" id="GO:0000287">
    <property type="term" value="F:magnesium ion binding"/>
    <property type="evidence" value="ECO:0007669"/>
    <property type="project" value="InterPro"/>
</dbReference>
<dbReference type="CDD" id="cd00684">
    <property type="entry name" value="Terpene_cyclase_plant_C1"/>
    <property type="match status" value="1"/>
</dbReference>
<feature type="non-terminal residue" evidence="6">
    <location>
        <position position="1"/>
    </location>
</feature>
<dbReference type="InterPro" id="IPR050148">
    <property type="entry name" value="Terpene_synthase-like"/>
</dbReference>
<evidence type="ECO:0000259" key="4">
    <source>
        <dbReference type="Pfam" id="PF01397"/>
    </source>
</evidence>
<evidence type="ECO:0000313" key="7">
    <source>
        <dbReference type="Proteomes" id="UP000554482"/>
    </source>
</evidence>
<evidence type="ECO:0000256" key="1">
    <source>
        <dbReference type="ARBA" id="ARBA00001946"/>
    </source>
</evidence>
<name>A0A7J6VE50_THATH</name>
<evidence type="ECO:0000259" key="5">
    <source>
        <dbReference type="Pfam" id="PF03936"/>
    </source>
</evidence>
<dbReference type="Proteomes" id="UP000554482">
    <property type="component" value="Unassembled WGS sequence"/>
</dbReference>
<dbReference type="SUPFAM" id="SSF48239">
    <property type="entry name" value="Terpenoid cyclases/Protein prenyltransferases"/>
    <property type="match status" value="1"/>
</dbReference>
<keyword evidence="7" id="KW-1185">Reference proteome</keyword>
<dbReference type="SUPFAM" id="SSF48576">
    <property type="entry name" value="Terpenoid synthases"/>
    <property type="match status" value="1"/>
</dbReference>
<dbReference type="Pfam" id="PF03936">
    <property type="entry name" value="Terpene_synth_C"/>
    <property type="match status" value="1"/>
</dbReference>
<dbReference type="Gene3D" id="1.50.10.130">
    <property type="entry name" value="Terpene synthase, N-terminal domain"/>
    <property type="match status" value="2"/>
</dbReference>
<dbReference type="SFLD" id="SFLDS00005">
    <property type="entry name" value="Isoprenoid_Synthase_Type_I"/>
    <property type="match status" value="1"/>
</dbReference>
<protein>
    <submittedName>
        <fullName evidence="6">(-)-alpha-terpineol synthase</fullName>
    </submittedName>
</protein>
<proteinExistence type="predicted"/>
<dbReference type="Pfam" id="PF01397">
    <property type="entry name" value="Terpene_synth"/>
    <property type="match status" value="1"/>
</dbReference>
<comment type="cofactor">
    <cofactor evidence="1">
        <name>Mg(2+)</name>
        <dbReference type="ChEBI" id="CHEBI:18420"/>
    </cofactor>
</comment>
<reference evidence="6 7" key="1">
    <citation type="submission" date="2020-06" db="EMBL/GenBank/DDBJ databases">
        <title>Transcriptomic and genomic resources for Thalictrum thalictroides and T. hernandezii: Facilitating candidate gene discovery in an emerging model plant lineage.</title>
        <authorList>
            <person name="Arias T."/>
            <person name="Riano-Pachon D.M."/>
            <person name="Di Stilio V.S."/>
        </authorList>
    </citation>
    <scope>NUCLEOTIDE SEQUENCE [LARGE SCALE GENOMIC DNA]</scope>
    <source>
        <strain evidence="7">cv. WT478/WT964</strain>
        <tissue evidence="6">Leaves</tissue>
    </source>
</reference>
<feature type="domain" description="Terpene synthase metal-binding" evidence="5">
    <location>
        <begin position="178"/>
        <end position="417"/>
    </location>
</feature>
<organism evidence="6 7">
    <name type="scientific">Thalictrum thalictroides</name>
    <name type="common">Rue-anemone</name>
    <name type="synonym">Anemone thalictroides</name>
    <dbReference type="NCBI Taxonomy" id="46969"/>
    <lineage>
        <taxon>Eukaryota</taxon>
        <taxon>Viridiplantae</taxon>
        <taxon>Streptophyta</taxon>
        <taxon>Embryophyta</taxon>
        <taxon>Tracheophyta</taxon>
        <taxon>Spermatophyta</taxon>
        <taxon>Magnoliopsida</taxon>
        <taxon>Ranunculales</taxon>
        <taxon>Ranunculaceae</taxon>
        <taxon>Thalictroideae</taxon>
        <taxon>Thalictrum</taxon>
    </lineage>
</organism>
<sequence length="475" mass="55062">DEVYLKRAETLKDKVRQWISNQAKGTAVELLELVDDIQRLGMGYLFEGEIRAALDSIKDVKMEETDLHQTALRFRLFRQHGFKISQGEDIMDEAKAFARVHLKNAKGNVDSILARLVNHALDLPLNLGIVRLEARWYIDLYEKRKNANPIVLELAKLDYNMVQATHLNDAVDMTRWWNDLGLSKKLTFARDRLVESFLWSVGIQYEPQYKYCREGITKLIILITTIDDVYDVYSTYEEAKLFTEAVERWDINTLDELPDYMRICFFALYNTINQIAYNTLKEHGLNVLPYLKKTWEDLCNAYLLEAKWFHSGYMPKLNEFLDNAWVSTSGPLVLLHTYVLMDLEITKEALEYLQTYPDLIRWSSMIIRLTDDMGTSKAELERGDVPKSIQCYMNDAGVTDEVAREHIRHLTDEAWKKMNAELWIESPLPEAYVKAAVNFGRAGESFYQYEDGHGVPDGETRGRVLSLLVDTVPLQ</sequence>
<keyword evidence="2" id="KW-0479">Metal-binding</keyword>
<dbReference type="GO" id="GO:0010333">
    <property type="term" value="F:terpene synthase activity"/>
    <property type="evidence" value="ECO:0007669"/>
    <property type="project" value="InterPro"/>
</dbReference>
<keyword evidence="3" id="KW-0460">Magnesium</keyword>
<dbReference type="PANTHER" id="PTHR31225">
    <property type="entry name" value="OS04G0344100 PROTEIN-RELATED"/>
    <property type="match status" value="1"/>
</dbReference>
<accession>A0A7J6VE50</accession>
<dbReference type="OrthoDB" id="1936865at2759"/>
<evidence type="ECO:0000256" key="2">
    <source>
        <dbReference type="ARBA" id="ARBA00022723"/>
    </source>
</evidence>
<comment type="caution">
    <text evidence="6">The sequence shown here is derived from an EMBL/GenBank/DDBJ whole genome shotgun (WGS) entry which is preliminary data.</text>
</comment>
<gene>
    <name evidence="6" type="ORF">FRX31_027440</name>
</gene>
<dbReference type="InterPro" id="IPR036965">
    <property type="entry name" value="Terpene_synth_N_sf"/>
</dbReference>
<dbReference type="FunFam" id="1.10.600.10:FF:000007">
    <property type="entry name" value="Isoprene synthase, chloroplastic"/>
    <property type="match status" value="1"/>
</dbReference>
<dbReference type="PANTHER" id="PTHR31225:SF252">
    <property type="entry name" value="TERPENE SYNTHASE 12-RELATED"/>
    <property type="match status" value="1"/>
</dbReference>
<dbReference type="Gene3D" id="1.10.600.10">
    <property type="entry name" value="Farnesyl Diphosphate Synthase"/>
    <property type="match status" value="1"/>
</dbReference>
<dbReference type="InterPro" id="IPR008930">
    <property type="entry name" value="Terpenoid_cyclase/PrenylTrfase"/>
</dbReference>
<evidence type="ECO:0000313" key="6">
    <source>
        <dbReference type="EMBL" id="KAF5182971.1"/>
    </source>
</evidence>
<dbReference type="InterPro" id="IPR005630">
    <property type="entry name" value="Terpene_synthase_metal-bd"/>
</dbReference>
<dbReference type="InterPro" id="IPR001906">
    <property type="entry name" value="Terpene_synth_N"/>
</dbReference>